<keyword evidence="2" id="KW-1133">Transmembrane helix</keyword>
<comment type="caution">
    <text evidence="3">The sequence shown here is derived from an EMBL/GenBank/DDBJ whole genome shotgun (WGS) entry which is preliminary data.</text>
</comment>
<name>A0AAV9JLX8_9PEZI</name>
<dbReference type="PANTHER" id="PTHR35896:SF3">
    <property type="entry name" value="MAJOR FACILITATOR SUPERFAMILY TRANSPORTER"/>
    <property type="match status" value="1"/>
</dbReference>
<keyword evidence="2" id="KW-0812">Transmembrane</keyword>
<protein>
    <submittedName>
        <fullName evidence="3">Uncharacterized protein</fullName>
    </submittedName>
</protein>
<keyword evidence="4" id="KW-1185">Reference proteome</keyword>
<dbReference type="InterPro" id="IPR053008">
    <property type="entry name" value="Phomopsin_biosynth_assoc"/>
</dbReference>
<dbReference type="EMBL" id="JAVFHQ010000017">
    <property type="protein sequence ID" value="KAK4545973.1"/>
    <property type="molecule type" value="Genomic_DNA"/>
</dbReference>
<gene>
    <name evidence="3" type="ORF">LTR36_002537</name>
</gene>
<evidence type="ECO:0000256" key="2">
    <source>
        <dbReference type="SAM" id="Phobius"/>
    </source>
</evidence>
<sequence length="244" mass="27235">MANIDAQVEMGDVELAGSKLANPTRSDRDQDSAHLLTEGSKKQWPWKRAEFDNGPAKTTYRLAWCLVVARNVLLVSLALLGIYGLGHKLVDRIRGPPMGYKECHCGHSTAEAKDMGCAFDLLGPAWLPGKCRDDKLTAEFMKAGSGPNGTWEFWKDHEHTIPMTLEEVSLIPDDPDGAFYGTWEFHVKHCTYQWRKFIRAMEKGVINLDMENTGTGHVDHCEMVILNGFPVRATIPLNIPEKAA</sequence>
<evidence type="ECO:0000313" key="4">
    <source>
        <dbReference type="Proteomes" id="UP001324427"/>
    </source>
</evidence>
<dbReference type="PANTHER" id="PTHR35896">
    <property type="entry name" value="IG-LIKE DOMAIN-CONTAINING PROTEIN"/>
    <property type="match status" value="1"/>
</dbReference>
<keyword evidence="2" id="KW-0472">Membrane</keyword>
<dbReference type="Proteomes" id="UP001324427">
    <property type="component" value="Unassembled WGS sequence"/>
</dbReference>
<organism evidence="3 4">
    <name type="scientific">Oleoguttula mirabilis</name>
    <dbReference type="NCBI Taxonomy" id="1507867"/>
    <lineage>
        <taxon>Eukaryota</taxon>
        <taxon>Fungi</taxon>
        <taxon>Dikarya</taxon>
        <taxon>Ascomycota</taxon>
        <taxon>Pezizomycotina</taxon>
        <taxon>Dothideomycetes</taxon>
        <taxon>Dothideomycetidae</taxon>
        <taxon>Mycosphaerellales</taxon>
        <taxon>Teratosphaeriaceae</taxon>
        <taxon>Oleoguttula</taxon>
    </lineage>
</organism>
<proteinExistence type="predicted"/>
<evidence type="ECO:0000256" key="1">
    <source>
        <dbReference type="SAM" id="MobiDB-lite"/>
    </source>
</evidence>
<feature type="region of interest" description="Disordered" evidence="1">
    <location>
        <begin position="17"/>
        <end position="39"/>
    </location>
</feature>
<evidence type="ECO:0000313" key="3">
    <source>
        <dbReference type="EMBL" id="KAK4545973.1"/>
    </source>
</evidence>
<feature type="transmembrane region" description="Helical" evidence="2">
    <location>
        <begin position="61"/>
        <end position="85"/>
    </location>
</feature>
<accession>A0AAV9JLX8</accession>
<reference evidence="3 4" key="1">
    <citation type="submission" date="2021-11" db="EMBL/GenBank/DDBJ databases">
        <title>Black yeast isolated from Biological Soil Crust.</title>
        <authorList>
            <person name="Kurbessoian T."/>
        </authorList>
    </citation>
    <scope>NUCLEOTIDE SEQUENCE [LARGE SCALE GENOMIC DNA]</scope>
    <source>
        <strain evidence="3 4">CCFEE 5522</strain>
    </source>
</reference>
<dbReference type="AlphaFoldDB" id="A0AAV9JLX8"/>